<feature type="domain" description="Heme haloperoxidase family profile" evidence="9">
    <location>
        <begin position="67"/>
        <end position="322"/>
    </location>
</feature>
<dbReference type="Pfam" id="PF01328">
    <property type="entry name" value="Peroxidase_2"/>
    <property type="match status" value="1"/>
</dbReference>
<dbReference type="AlphaFoldDB" id="A0A0G2EBZ1"/>
<evidence type="ECO:0000256" key="7">
    <source>
        <dbReference type="ARBA" id="ARBA00025795"/>
    </source>
</evidence>
<evidence type="ECO:0000313" key="11">
    <source>
        <dbReference type="Proteomes" id="UP000034182"/>
    </source>
</evidence>
<gene>
    <name evidence="10" type="ORF">UCDDS831_g04794</name>
</gene>
<dbReference type="EMBL" id="LAQI01000100">
    <property type="protein sequence ID" value="KKY20452.1"/>
    <property type="molecule type" value="Genomic_DNA"/>
</dbReference>
<keyword evidence="4" id="KW-0479">Metal-binding</keyword>
<evidence type="ECO:0000313" key="10">
    <source>
        <dbReference type="EMBL" id="KKY20452.1"/>
    </source>
</evidence>
<comment type="similarity">
    <text evidence="7">Belongs to the chloroperoxidase family.</text>
</comment>
<dbReference type="Gene3D" id="1.10.489.10">
    <property type="entry name" value="Chloroperoxidase-like"/>
    <property type="match status" value="1"/>
</dbReference>
<feature type="signal peptide" evidence="8">
    <location>
        <begin position="1"/>
        <end position="19"/>
    </location>
</feature>
<dbReference type="SUPFAM" id="SSF47571">
    <property type="entry name" value="Cloroperoxidase"/>
    <property type="match status" value="1"/>
</dbReference>
<keyword evidence="2" id="KW-0575">Peroxidase</keyword>
<evidence type="ECO:0000256" key="5">
    <source>
        <dbReference type="ARBA" id="ARBA00023002"/>
    </source>
</evidence>
<comment type="cofactor">
    <cofactor evidence="1">
        <name>heme b</name>
        <dbReference type="ChEBI" id="CHEBI:60344"/>
    </cofactor>
</comment>
<evidence type="ECO:0000256" key="6">
    <source>
        <dbReference type="ARBA" id="ARBA00023004"/>
    </source>
</evidence>
<evidence type="ECO:0000256" key="2">
    <source>
        <dbReference type="ARBA" id="ARBA00022559"/>
    </source>
</evidence>
<keyword evidence="5" id="KW-0560">Oxidoreductase</keyword>
<comment type="caution">
    <text evidence="10">The sequence shown here is derived from an EMBL/GenBank/DDBJ whole genome shotgun (WGS) entry which is preliminary data.</text>
</comment>
<keyword evidence="8" id="KW-0732">Signal</keyword>
<dbReference type="PANTHER" id="PTHR33577:SF1">
    <property type="entry name" value="HEME HALOPEROXIDASE FAMILY PROFILE DOMAIN-CONTAINING PROTEIN"/>
    <property type="match status" value="1"/>
</dbReference>
<feature type="chain" id="PRO_5002543527" evidence="8">
    <location>
        <begin position="20"/>
        <end position="438"/>
    </location>
</feature>
<evidence type="ECO:0000256" key="8">
    <source>
        <dbReference type="SAM" id="SignalP"/>
    </source>
</evidence>
<evidence type="ECO:0000256" key="1">
    <source>
        <dbReference type="ARBA" id="ARBA00001970"/>
    </source>
</evidence>
<evidence type="ECO:0000256" key="4">
    <source>
        <dbReference type="ARBA" id="ARBA00022723"/>
    </source>
</evidence>
<protein>
    <submittedName>
        <fullName evidence="10">Putative oxidase</fullName>
    </submittedName>
</protein>
<dbReference type="GO" id="GO:0046872">
    <property type="term" value="F:metal ion binding"/>
    <property type="evidence" value="ECO:0007669"/>
    <property type="project" value="UniProtKB-KW"/>
</dbReference>
<keyword evidence="3" id="KW-0349">Heme</keyword>
<evidence type="ECO:0000256" key="3">
    <source>
        <dbReference type="ARBA" id="ARBA00022617"/>
    </source>
</evidence>
<reference evidence="10 11" key="1">
    <citation type="submission" date="2015-03" db="EMBL/GenBank/DDBJ databases">
        <authorList>
            <person name="Morales-Cruz A."/>
            <person name="Amrine K.C."/>
            <person name="Cantu D."/>
        </authorList>
    </citation>
    <scope>NUCLEOTIDE SEQUENCE [LARGE SCALE GENOMIC DNA]</scope>
    <source>
        <strain evidence="10">DS831</strain>
    </source>
</reference>
<reference evidence="10 11" key="2">
    <citation type="submission" date="2015-05" db="EMBL/GenBank/DDBJ databases">
        <title>Distinctive expansion of gene families associated with plant cell wall degradation and secondary metabolism in the genomes of grapevine trunk pathogens.</title>
        <authorList>
            <person name="Lawrence D.P."/>
            <person name="Travadon R."/>
            <person name="Rolshausen P.E."/>
            <person name="Baumgartner K."/>
        </authorList>
    </citation>
    <scope>NUCLEOTIDE SEQUENCE [LARGE SCALE GENOMIC DNA]</scope>
    <source>
        <strain evidence="10">DS831</strain>
    </source>
</reference>
<dbReference type="InterPro" id="IPR000028">
    <property type="entry name" value="Chloroperoxidase"/>
</dbReference>
<dbReference type="Proteomes" id="UP000034182">
    <property type="component" value="Unassembled WGS sequence"/>
</dbReference>
<name>A0A0G2EBZ1_9PEZI</name>
<dbReference type="InterPro" id="IPR036851">
    <property type="entry name" value="Chloroperoxidase-like_sf"/>
</dbReference>
<keyword evidence="6" id="KW-0408">Iron</keyword>
<accession>A0A0G2EBZ1</accession>
<dbReference type="PROSITE" id="PS51405">
    <property type="entry name" value="HEME_HALOPEROXIDASE"/>
    <property type="match status" value="1"/>
</dbReference>
<sequence>MKYSFVSLALLATSTEVFGFPRMAVEHLAGLAERSGEDLPRLLKEKRENLKRDVGFDAKAQAVSVTGSHAFVPPNFDAGDQRGPCPGLNAAANHGYISHTGVDTWNNILAGVNEAYGMALDLATFLAVYGTVFDGNPLSLTPGYSIGGATTLSQNILGNGLGLLGEPQGLSGSHNRYESDTSATRGDQYLYGDAFRVQVPQAQQYVDATPADPISAPDWYDSLFDFRIARFDDSLHRNGHFFFSPFAGVLVAPAAYSFPPAFMSNHSAAYPEGYMTKTIFKSFFSLGGPDNAVTWTEGHERIPDNWYKRAIGDEYTIAGFLADVLDYAVRDPRLVNIGGNTGEPDSFFAVDFSDLTGGVFNTAELLKGNNLECVVFQIILAAAPDILSGGGITTSGPFKTLSNNLLSRISGAGCPQLTKINNDLYKKYPGYDASKGAV</sequence>
<organism evidence="10 11">
    <name type="scientific">Diplodia seriata</name>
    <dbReference type="NCBI Taxonomy" id="420778"/>
    <lineage>
        <taxon>Eukaryota</taxon>
        <taxon>Fungi</taxon>
        <taxon>Dikarya</taxon>
        <taxon>Ascomycota</taxon>
        <taxon>Pezizomycotina</taxon>
        <taxon>Dothideomycetes</taxon>
        <taxon>Dothideomycetes incertae sedis</taxon>
        <taxon>Botryosphaeriales</taxon>
        <taxon>Botryosphaeriaceae</taxon>
        <taxon>Diplodia</taxon>
    </lineage>
</organism>
<dbReference type="PANTHER" id="PTHR33577">
    <property type="entry name" value="STERIGMATOCYSTIN BIOSYNTHESIS PEROXIDASE STCC-RELATED"/>
    <property type="match status" value="1"/>
</dbReference>
<dbReference type="GO" id="GO:0004601">
    <property type="term" value="F:peroxidase activity"/>
    <property type="evidence" value="ECO:0007669"/>
    <property type="project" value="UniProtKB-KW"/>
</dbReference>
<proteinExistence type="inferred from homology"/>
<evidence type="ECO:0000259" key="9">
    <source>
        <dbReference type="PROSITE" id="PS51405"/>
    </source>
</evidence>